<comment type="pathway">
    <text evidence="2">Carbohydrate biosynthesis; gluconeogenesis.</text>
</comment>
<dbReference type="AlphaFoldDB" id="A0A429GY41"/>
<keyword evidence="5" id="KW-0479">Metal-binding</keyword>
<evidence type="ECO:0000256" key="6">
    <source>
        <dbReference type="ARBA" id="ARBA00023004"/>
    </source>
</evidence>
<comment type="caution">
    <text evidence="10">The sequence shown here is derived from an EMBL/GenBank/DDBJ whole genome shotgun (WGS) entry which is preliminary data.</text>
</comment>
<reference evidence="10 11" key="1">
    <citation type="submission" date="2018-10" db="EMBL/GenBank/DDBJ databases">
        <title>Co-occurring genomic capacity for anaerobic methane metabolism and dissimilatory sulfite reduction discovered in the Korarchaeota.</title>
        <authorList>
            <person name="Mckay L.J."/>
            <person name="Dlakic M."/>
            <person name="Fields M.W."/>
            <person name="Delmont T.O."/>
            <person name="Eren A.M."/>
            <person name="Jay Z.J."/>
            <person name="Klingelsmith K.B."/>
            <person name="Rusch D.B."/>
            <person name="Inskeep W.P."/>
        </authorList>
    </citation>
    <scope>NUCLEOTIDE SEQUENCE [LARGE SCALE GENOMIC DNA]</scope>
    <source>
        <strain evidence="10 11">MDKW</strain>
    </source>
</reference>
<accession>A0A429GY41</accession>
<organism evidence="10 11">
    <name type="scientific">Candidatus Methanodesulfokora washburnensis</name>
    <dbReference type="NCBI Taxonomy" id="2478471"/>
    <lineage>
        <taxon>Archaea</taxon>
        <taxon>Thermoproteota</taxon>
        <taxon>Candidatus Korarchaeia</taxon>
        <taxon>Candidatus Korarchaeia incertae sedis</taxon>
        <taxon>Candidatus Methanodesulfokora</taxon>
    </lineage>
</organism>
<evidence type="ECO:0000256" key="4">
    <source>
        <dbReference type="ARBA" id="ARBA00022485"/>
    </source>
</evidence>
<keyword evidence="7" id="KW-0411">Iron-sulfur</keyword>
<evidence type="ECO:0000259" key="9">
    <source>
        <dbReference type="Pfam" id="PF03313"/>
    </source>
</evidence>
<sequence length="495" mass="52984">MKLSILNHVIGPVIRGPSSSHTGASYFIGKLARGLLLDDLLEARIIFDKKGSYAKVYRQEASDLAFVSGLLGLDLMDEKFKRSIELAKEIGIKIEFSLSDLGRDAHPDEVVIEMKGRKRKLTARARSIGGGMFEFLELNGRKVMLTGDEYIHIFEAERGYEPKGIEAYSLESEDGKIVIVRSPEPSYPSIEGVRRRVLEPIFLPMKGKEIFSSGFEVEKFCEKEGMSLGEAGLRYEAELLGKSEQDVLKVMIERYKIMKRSIEEGLSGEVRLRVLKPSASTILGKLERGELAVGGLHTKAAALSMAVMHACNSSAIVVAAPTGGSAGVIPGVTAVLEEELGLSEKEIAKSLFAAGVIGLIIGKRATFAAEEAGCQVEIGAAGAMASAMVVEASGGSCKQALDAAAISLQNIVGMVCDPVGGFVEVPCHTRNAIAAASAFANADIIVGGYENPIPLDETVDAVYSVGKMMPWELRCTVMGGLAVCPSAMKFMPKME</sequence>
<dbReference type="SUPFAM" id="SSF143548">
    <property type="entry name" value="Serine metabolism enzymes domain"/>
    <property type="match status" value="1"/>
</dbReference>
<dbReference type="PANTHER" id="PTHR30182">
    <property type="entry name" value="L-SERINE DEHYDRATASE"/>
    <property type="match status" value="1"/>
</dbReference>
<evidence type="ECO:0000313" key="10">
    <source>
        <dbReference type="EMBL" id="RSN78686.1"/>
    </source>
</evidence>
<evidence type="ECO:0000313" key="11">
    <source>
        <dbReference type="Proteomes" id="UP000277582"/>
    </source>
</evidence>
<keyword evidence="8" id="KW-0456">Lyase</keyword>
<dbReference type="GO" id="GO:0051539">
    <property type="term" value="F:4 iron, 4 sulfur cluster binding"/>
    <property type="evidence" value="ECO:0007669"/>
    <property type="project" value="UniProtKB-KW"/>
</dbReference>
<evidence type="ECO:0000256" key="8">
    <source>
        <dbReference type="ARBA" id="ARBA00023239"/>
    </source>
</evidence>
<keyword evidence="4" id="KW-0004">4Fe-4S</keyword>
<evidence type="ECO:0000256" key="5">
    <source>
        <dbReference type="ARBA" id="ARBA00022723"/>
    </source>
</evidence>
<evidence type="ECO:0000256" key="2">
    <source>
        <dbReference type="ARBA" id="ARBA00004742"/>
    </source>
</evidence>
<dbReference type="PANTHER" id="PTHR30182:SF1">
    <property type="entry name" value="L-SERINE DEHYDRATASE 1"/>
    <property type="match status" value="1"/>
</dbReference>
<gene>
    <name evidence="10" type="ORF">D6D85_00645</name>
</gene>
<keyword evidence="3" id="KW-0312">Gluconeogenesis</keyword>
<dbReference type="EMBL" id="RCOS01000012">
    <property type="protein sequence ID" value="RSN78686.1"/>
    <property type="molecule type" value="Genomic_DNA"/>
</dbReference>
<dbReference type="Proteomes" id="UP000277582">
    <property type="component" value="Unassembled WGS sequence"/>
</dbReference>
<dbReference type="OrthoDB" id="371803at2157"/>
<dbReference type="InterPro" id="IPR051318">
    <property type="entry name" value="Fe-S_L-Ser"/>
</dbReference>
<keyword evidence="11" id="KW-1185">Reference proteome</keyword>
<evidence type="ECO:0000256" key="7">
    <source>
        <dbReference type="ARBA" id="ARBA00023014"/>
    </source>
</evidence>
<dbReference type="GO" id="GO:0003941">
    <property type="term" value="F:L-serine ammonia-lyase activity"/>
    <property type="evidence" value="ECO:0007669"/>
    <property type="project" value="TreeGrafter"/>
</dbReference>
<keyword evidence="6" id="KW-0408">Iron</keyword>
<dbReference type="Gene3D" id="3.30.1330.90">
    <property type="entry name" value="D-3-phosphoglycerate dehydrogenase, domain 3"/>
    <property type="match status" value="1"/>
</dbReference>
<feature type="domain" description="Serine dehydratase-like alpha subunit" evidence="9">
    <location>
        <begin position="224"/>
        <end position="482"/>
    </location>
</feature>
<dbReference type="Pfam" id="PF03313">
    <property type="entry name" value="SDH_alpha"/>
    <property type="match status" value="1"/>
</dbReference>
<protein>
    <recommendedName>
        <fullName evidence="9">Serine dehydratase-like alpha subunit domain-containing protein</fullName>
    </recommendedName>
</protein>
<dbReference type="RefSeq" id="WP_125670101.1">
    <property type="nucleotide sequence ID" value="NZ_RCOS01000012.1"/>
</dbReference>
<proteinExistence type="predicted"/>
<evidence type="ECO:0000256" key="3">
    <source>
        <dbReference type="ARBA" id="ARBA00022432"/>
    </source>
</evidence>
<dbReference type="GO" id="GO:0006094">
    <property type="term" value="P:gluconeogenesis"/>
    <property type="evidence" value="ECO:0007669"/>
    <property type="project" value="UniProtKB-KW"/>
</dbReference>
<dbReference type="InterPro" id="IPR005130">
    <property type="entry name" value="Ser_deHydtase-like_asu"/>
</dbReference>
<evidence type="ECO:0000256" key="1">
    <source>
        <dbReference type="ARBA" id="ARBA00001966"/>
    </source>
</evidence>
<dbReference type="InterPro" id="IPR029009">
    <property type="entry name" value="ASB_dom_sf"/>
</dbReference>
<dbReference type="GO" id="GO:0046872">
    <property type="term" value="F:metal ion binding"/>
    <property type="evidence" value="ECO:0007669"/>
    <property type="project" value="UniProtKB-KW"/>
</dbReference>
<comment type="cofactor">
    <cofactor evidence="1">
        <name>[4Fe-4S] cluster</name>
        <dbReference type="ChEBI" id="CHEBI:49883"/>
    </cofactor>
</comment>
<name>A0A429GY41_9CREN</name>